<sequence length="260" mass="28227">MTITQSIPETGRATGDGITISGLTKSFGSTAVLKDISLDIAQGERVVIIGPSGTGKSTLLRCLNFLDAPDAGIIRIGDMSVDAATAKRADILALRRRTSFVFQNYALFANKTARENITQALITVQGYSKAEANARADATLRETGLFEKADSYPAALSGGQQQRVGIGRAMALDADLMLFDEPTSALDPEWVGEVLDLMRRVAEKRQTMLIVTHEIQFAREIADRIVFMDEGRIVEQGPPAELLDAPKDPRTQSFLRRVTG</sequence>
<dbReference type="PROSITE" id="PS50893">
    <property type="entry name" value="ABC_TRANSPORTER_2"/>
    <property type="match status" value="1"/>
</dbReference>
<dbReference type="PIRSF" id="PIRSF039085">
    <property type="entry name" value="ABC_ATPase_HisP"/>
    <property type="match status" value="1"/>
</dbReference>
<dbReference type="InterPro" id="IPR003593">
    <property type="entry name" value="AAA+_ATPase"/>
</dbReference>
<dbReference type="GeneID" id="94022096"/>
<evidence type="ECO:0000259" key="5">
    <source>
        <dbReference type="PROSITE" id="PS50893"/>
    </source>
</evidence>
<dbReference type="SUPFAM" id="SSF52540">
    <property type="entry name" value="P-loop containing nucleoside triphosphate hydrolases"/>
    <property type="match status" value="1"/>
</dbReference>
<evidence type="ECO:0000256" key="4">
    <source>
        <dbReference type="ARBA" id="ARBA00022840"/>
    </source>
</evidence>
<dbReference type="InterPro" id="IPR003439">
    <property type="entry name" value="ABC_transporter-like_ATP-bd"/>
</dbReference>
<evidence type="ECO:0000256" key="3">
    <source>
        <dbReference type="ARBA" id="ARBA00022741"/>
    </source>
</evidence>
<dbReference type="PANTHER" id="PTHR43166:SF15">
    <property type="entry name" value="HISTIDINE TRANSPORT ATP-BINDING PROTEIN HISP"/>
    <property type="match status" value="1"/>
</dbReference>
<dbReference type="CDD" id="cd03262">
    <property type="entry name" value="ABC_HisP_GlnQ"/>
    <property type="match status" value="1"/>
</dbReference>
<dbReference type="SMART" id="SM00382">
    <property type="entry name" value="AAA"/>
    <property type="match status" value="1"/>
</dbReference>
<gene>
    <name evidence="6" type="ORF">SAMN04488041_102183</name>
</gene>
<keyword evidence="2" id="KW-0813">Transport</keyword>
<dbReference type="Gene3D" id="3.40.50.300">
    <property type="entry name" value="P-loop containing nucleotide triphosphate hydrolases"/>
    <property type="match status" value="1"/>
</dbReference>
<name>A0A1H2TIF5_9RHOB</name>
<accession>A0A1H2TIF5</accession>
<comment type="similarity">
    <text evidence="1">Belongs to the ABC transporter superfamily.</text>
</comment>
<reference evidence="7" key="1">
    <citation type="submission" date="2016-10" db="EMBL/GenBank/DDBJ databases">
        <authorList>
            <person name="Varghese N."/>
            <person name="Submissions S."/>
        </authorList>
    </citation>
    <scope>NUCLEOTIDE SEQUENCE [LARGE SCALE GENOMIC DNA]</scope>
    <source>
        <strain evidence="7">DSM 10014</strain>
    </source>
</reference>
<dbReference type="InterPro" id="IPR027417">
    <property type="entry name" value="P-loop_NTPase"/>
</dbReference>
<dbReference type="STRING" id="60137.SAMN04488041_102183"/>
<evidence type="ECO:0000256" key="1">
    <source>
        <dbReference type="ARBA" id="ARBA00005417"/>
    </source>
</evidence>
<dbReference type="EMBL" id="FNNB01000002">
    <property type="protein sequence ID" value="SDW43733.1"/>
    <property type="molecule type" value="Genomic_DNA"/>
</dbReference>
<dbReference type="InterPro" id="IPR017871">
    <property type="entry name" value="ABC_transporter-like_CS"/>
</dbReference>
<dbReference type="PANTHER" id="PTHR43166">
    <property type="entry name" value="AMINO ACID IMPORT ATP-BINDING PROTEIN"/>
    <property type="match status" value="1"/>
</dbReference>
<feature type="domain" description="ABC transporter" evidence="5">
    <location>
        <begin position="18"/>
        <end position="255"/>
    </location>
</feature>
<dbReference type="Proteomes" id="UP000183076">
    <property type="component" value="Unassembled WGS sequence"/>
</dbReference>
<dbReference type="PROSITE" id="PS00211">
    <property type="entry name" value="ABC_TRANSPORTER_1"/>
    <property type="match status" value="1"/>
</dbReference>
<dbReference type="Pfam" id="PF00005">
    <property type="entry name" value="ABC_tran"/>
    <property type="match status" value="1"/>
</dbReference>
<proteinExistence type="inferred from homology"/>
<evidence type="ECO:0000313" key="6">
    <source>
        <dbReference type="EMBL" id="SDW43733.1"/>
    </source>
</evidence>
<dbReference type="GO" id="GO:0016887">
    <property type="term" value="F:ATP hydrolysis activity"/>
    <property type="evidence" value="ECO:0007669"/>
    <property type="project" value="InterPro"/>
</dbReference>
<keyword evidence="3" id="KW-0547">Nucleotide-binding</keyword>
<protein>
    <submittedName>
        <fullName evidence="6">Amino acid ABC transporter ATP-binding protein, PAAT family</fullName>
    </submittedName>
</protein>
<evidence type="ECO:0000313" key="7">
    <source>
        <dbReference type="Proteomes" id="UP000183076"/>
    </source>
</evidence>
<evidence type="ECO:0000256" key="2">
    <source>
        <dbReference type="ARBA" id="ARBA00022448"/>
    </source>
</evidence>
<keyword evidence="4 6" id="KW-0067">ATP-binding</keyword>
<dbReference type="GO" id="GO:0015424">
    <property type="term" value="F:ABC-type amino acid transporter activity"/>
    <property type="evidence" value="ECO:0007669"/>
    <property type="project" value="InterPro"/>
</dbReference>
<dbReference type="GO" id="GO:0005524">
    <property type="term" value="F:ATP binding"/>
    <property type="evidence" value="ECO:0007669"/>
    <property type="project" value="UniProtKB-KW"/>
</dbReference>
<organism evidence="6 7">
    <name type="scientific">Sulfitobacter pontiacus</name>
    <dbReference type="NCBI Taxonomy" id="60137"/>
    <lineage>
        <taxon>Bacteria</taxon>
        <taxon>Pseudomonadati</taxon>
        <taxon>Pseudomonadota</taxon>
        <taxon>Alphaproteobacteria</taxon>
        <taxon>Rhodobacterales</taxon>
        <taxon>Roseobacteraceae</taxon>
        <taxon>Sulfitobacter</taxon>
    </lineage>
</organism>
<dbReference type="InterPro" id="IPR050086">
    <property type="entry name" value="MetN_ABC_transporter-like"/>
</dbReference>
<dbReference type="RefSeq" id="WP_074634911.1">
    <property type="nucleotide sequence ID" value="NZ_CP160849.1"/>
</dbReference>
<dbReference type="InterPro" id="IPR030679">
    <property type="entry name" value="ABC_ATPase_HisP-typ"/>
</dbReference>
<dbReference type="AlphaFoldDB" id="A0A1H2TIF5"/>